<dbReference type="STRING" id="35608.A0A2U1P8W6"/>
<dbReference type="Pfam" id="PF20680">
    <property type="entry name" value="DUF6817"/>
    <property type="match status" value="1"/>
</dbReference>
<evidence type="ECO:0000313" key="3">
    <source>
        <dbReference type="Proteomes" id="UP000245207"/>
    </source>
</evidence>
<evidence type="ECO:0000259" key="1">
    <source>
        <dbReference type="Pfam" id="PF20680"/>
    </source>
</evidence>
<reference evidence="2 3" key="1">
    <citation type="journal article" date="2018" name="Mol. Plant">
        <title>The genome of Artemisia annua provides insight into the evolution of Asteraceae family and artemisinin biosynthesis.</title>
        <authorList>
            <person name="Shen Q."/>
            <person name="Zhang L."/>
            <person name="Liao Z."/>
            <person name="Wang S."/>
            <person name="Yan T."/>
            <person name="Shi P."/>
            <person name="Liu M."/>
            <person name="Fu X."/>
            <person name="Pan Q."/>
            <person name="Wang Y."/>
            <person name="Lv Z."/>
            <person name="Lu X."/>
            <person name="Zhang F."/>
            <person name="Jiang W."/>
            <person name="Ma Y."/>
            <person name="Chen M."/>
            <person name="Hao X."/>
            <person name="Li L."/>
            <person name="Tang Y."/>
            <person name="Lv G."/>
            <person name="Zhou Y."/>
            <person name="Sun X."/>
            <person name="Brodelius P.E."/>
            <person name="Rose J.K.C."/>
            <person name="Tang K."/>
        </authorList>
    </citation>
    <scope>NUCLEOTIDE SEQUENCE [LARGE SCALE GENOMIC DNA]</scope>
    <source>
        <strain evidence="3">cv. Huhao1</strain>
        <tissue evidence="2">Leaf</tissue>
    </source>
</reference>
<comment type="caution">
    <text evidence="2">The sequence shown here is derived from an EMBL/GenBank/DDBJ whole genome shotgun (WGS) entry which is preliminary data.</text>
</comment>
<dbReference type="Proteomes" id="UP000245207">
    <property type="component" value="Unassembled WGS sequence"/>
</dbReference>
<keyword evidence="3" id="KW-1185">Reference proteome</keyword>
<sequence>MPTSKSNSLAPSEYLHDLIKSARPFLRENLESVDKSLPKLLSILRSASAGECWHRLGTFHDHLYHVYRILKLWKAPDSVCLFGLLHSVYSNSYHDLAIFDPVKDREIVRNHVGDVAERLIPLQQEACEQKGDLGVCWFEGTDLVRRVRRVSRSLFPFV</sequence>
<dbReference type="InterPro" id="IPR049202">
    <property type="entry name" value="DUF6817"/>
</dbReference>
<dbReference type="OrthoDB" id="2306007at2759"/>
<dbReference type="PANTHER" id="PTHR37391:SF11">
    <property type="entry name" value="TETRATRICOPEPTIDE-LIKE HELICAL DOMAIN-CONTAINING PROTEIN"/>
    <property type="match status" value="1"/>
</dbReference>
<accession>A0A2U1P8W6</accession>
<proteinExistence type="predicted"/>
<dbReference type="EMBL" id="PKPP01001502">
    <property type="protein sequence ID" value="PWA82177.1"/>
    <property type="molecule type" value="Genomic_DNA"/>
</dbReference>
<gene>
    <name evidence="2" type="ORF">CTI12_AA180360</name>
</gene>
<feature type="domain" description="DUF6817" evidence="1">
    <location>
        <begin position="43"/>
        <end position="120"/>
    </location>
</feature>
<dbReference type="PANTHER" id="PTHR37391">
    <property type="entry name" value="E3 UBIQUITIN-PROTEIN LIGASE"/>
    <property type="match status" value="1"/>
</dbReference>
<organism evidence="2 3">
    <name type="scientific">Artemisia annua</name>
    <name type="common">Sweet wormwood</name>
    <dbReference type="NCBI Taxonomy" id="35608"/>
    <lineage>
        <taxon>Eukaryota</taxon>
        <taxon>Viridiplantae</taxon>
        <taxon>Streptophyta</taxon>
        <taxon>Embryophyta</taxon>
        <taxon>Tracheophyta</taxon>
        <taxon>Spermatophyta</taxon>
        <taxon>Magnoliopsida</taxon>
        <taxon>eudicotyledons</taxon>
        <taxon>Gunneridae</taxon>
        <taxon>Pentapetalae</taxon>
        <taxon>asterids</taxon>
        <taxon>campanulids</taxon>
        <taxon>Asterales</taxon>
        <taxon>Asteraceae</taxon>
        <taxon>Asteroideae</taxon>
        <taxon>Anthemideae</taxon>
        <taxon>Artemisiinae</taxon>
        <taxon>Artemisia</taxon>
    </lineage>
</organism>
<dbReference type="AlphaFoldDB" id="A0A2U1P8W6"/>
<evidence type="ECO:0000313" key="2">
    <source>
        <dbReference type="EMBL" id="PWA82177.1"/>
    </source>
</evidence>
<name>A0A2U1P8W6_ARTAN</name>
<protein>
    <recommendedName>
        <fullName evidence="1">DUF6817 domain-containing protein</fullName>
    </recommendedName>
</protein>